<dbReference type="AlphaFoldDB" id="A0A0C3KP02"/>
<name>A0A0C3KP02_9AGAM</name>
<dbReference type="HOGENOM" id="CLU_2905815_0_0_1"/>
<reference evidence="2" key="2">
    <citation type="submission" date="2015-01" db="EMBL/GenBank/DDBJ databases">
        <title>Evolutionary Origins and Diversification of the Mycorrhizal Mutualists.</title>
        <authorList>
            <consortium name="DOE Joint Genome Institute"/>
            <consortium name="Mycorrhizal Genomics Consortium"/>
            <person name="Kohler A."/>
            <person name="Kuo A."/>
            <person name="Nagy L.G."/>
            <person name="Floudas D."/>
            <person name="Copeland A."/>
            <person name="Barry K.W."/>
            <person name="Cichocki N."/>
            <person name="Veneault-Fourrey C."/>
            <person name="LaButti K."/>
            <person name="Lindquist E.A."/>
            <person name="Lipzen A."/>
            <person name="Lundell T."/>
            <person name="Morin E."/>
            <person name="Murat C."/>
            <person name="Riley R."/>
            <person name="Ohm R."/>
            <person name="Sun H."/>
            <person name="Tunlid A."/>
            <person name="Henrissat B."/>
            <person name="Grigoriev I.V."/>
            <person name="Hibbett D.S."/>
            <person name="Martin F."/>
        </authorList>
    </citation>
    <scope>NUCLEOTIDE SEQUENCE [LARGE SCALE GENOMIC DNA]</scope>
    <source>
        <strain evidence="2">MUT 4182</strain>
    </source>
</reference>
<evidence type="ECO:0000313" key="2">
    <source>
        <dbReference type="Proteomes" id="UP000054248"/>
    </source>
</evidence>
<dbReference type="EMBL" id="KN823093">
    <property type="protein sequence ID" value="KIO23113.1"/>
    <property type="molecule type" value="Genomic_DNA"/>
</dbReference>
<protein>
    <submittedName>
        <fullName evidence="1">Uncharacterized protein</fullName>
    </submittedName>
</protein>
<proteinExistence type="predicted"/>
<keyword evidence="2" id="KW-1185">Reference proteome</keyword>
<evidence type="ECO:0000313" key="1">
    <source>
        <dbReference type="EMBL" id="KIO23113.1"/>
    </source>
</evidence>
<gene>
    <name evidence="1" type="ORF">M407DRAFT_244934</name>
</gene>
<organism evidence="1 2">
    <name type="scientific">Tulasnella calospora MUT 4182</name>
    <dbReference type="NCBI Taxonomy" id="1051891"/>
    <lineage>
        <taxon>Eukaryota</taxon>
        <taxon>Fungi</taxon>
        <taxon>Dikarya</taxon>
        <taxon>Basidiomycota</taxon>
        <taxon>Agaricomycotina</taxon>
        <taxon>Agaricomycetes</taxon>
        <taxon>Cantharellales</taxon>
        <taxon>Tulasnellaceae</taxon>
        <taxon>Tulasnella</taxon>
    </lineage>
</organism>
<dbReference type="Proteomes" id="UP000054248">
    <property type="component" value="Unassembled WGS sequence"/>
</dbReference>
<sequence>MGLCPSKSTFHEITKDSHARGSIVATLFKTKSHGGLWWTGGAQPEAMLAASANPVDSIYSQK</sequence>
<reference evidence="1 2" key="1">
    <citation type="submission" date="2014-04" db="EMBL/GenBank/DDBJ databases">
        <authorList>
            <consortium name="DOE Joint Genome Institute"/>
            <person name="Kuo A."/>
            <person name="Girlanda M."/>
            <person name="Perotto S."/>
            <person name="Kohler A."/>
            <person name="Nagy L.G."/>
            <person name="Floudas D."/>
            <person name="Copeland A."/>
            <person name="Barry K.W."/>
            <person name="Cichocki N."/>
            <person name="Veneault-Fourrey C."/>
            <person name="LaButti K."/>
            <person name="Lindquist E.A."/>
            <person name="Lipzen A."/>
            <person name="Lundell T."/>
            <person name="Morin E."/>
            <person name="Murat C."/>
            <person name="Sun H."/>
            <person name="Tunlid A."/>
            <person name="Henrissat B."/>
            <person name="Grigoriev I.V."/>
            <person name="Hibbett D.S."/>
            <person name="Martin F."/>
            <person name="Nordberg H.P."/>
            <person name="Cantor M.N."/>
            <person name="Hua S.X."/>
        </authorList>
    </citation>
    <scope>NUCLEOTIDE SEQUENCE [LARGE SCALE GENOMIC DNA]</scope>
    <source>
        <strain evidence="1 2">MUT 4182</strain>
    </source>
</reference>
<accession>A0A0C3KP02</accession>